<keyword evidence="6 9" id="KW-0133">Cell shape</keyword>
<evidence type="ECO:0008006" key="14">
    <source>
        <dbReference type="Google" id="ProtNLM"/>
    </source>
</evidence>
<gene>
    <name evidence="12" type="ORF">A2828_01930</name>
</gene>
<evidence type="ECO:0000256" key="6">
    <source>
        <dbReference type="ARBA" id="ARBA00022960"/>
    </source>
</evidence>
<dbReference type="GO" id="GO:0008360">
    <property type="term" value="P:regulation of cell shape"/>
    <property type="evidence" value="ECO:0007669"/>
    <property type="project" value="UniProtKB-KW"/>
</dbReference>
<keyword evidence="7 9" id="KW-0573">Peptidoglycan synthesis</keyword>
<accession>A0A1G2PGC5</accession>
<organism evidence="12 13">
    <name type="scientific">Candidatus Terrybacteria bacterium RIFCSPHIGHO2_01_FULL_43_35</name>
    <dbReference type="NCBI Taxonomy" id="1802361"/>
    <lineage>
        <taxon>Bacteria</taxon>
        <taxon>Candidatus Terryibacteriota</taxon>
    </lineage>
</organism>
<evidence type="ECO:0000256" key="2">
    <source>
        <dbReference type="ARBA" id="ARBA00022490"/>
    </source>
</evidence>
<dbReference type="InterPro" id="IPR013221">
    <property type="entry name" value="Mur_ligase_cen"/>
</dbReference>
<protein>
    <recommendedName>
        <fullName evidence="14">UDP-N-acetylmuramyl-tripeptide synthetase</fullName>
    </recommendedName>
</protein>
<dbReference type="UniPathway" id="UPA00219"/>
<evidence type="ECO:0000313" key="13">
    <source>
        <dbReference type="Proteomes" id="UP000178869"/>
    </source>
</evidence>
<dbReference type="GO" id="GO:0004326">
    <property type="term" value="F:tetrahydrofolylpolyglutamate synthase activity"/>
    <property type="evidence" value="ECO:0007669"/>
    <property type="project" value="InterPro"/>
</dbReference>
<evidence type="ECO:0000256" key="4">
    <source>
        <dbReference type="ARBA" id="ARBA00022741"/>
    </source>
</evidence>
<evidence type="ECO:0000259" key="11">
    <source>
        <dbReference type="Pfam" id="PF08245"/>
    </source>
</evidence>
<dbReference type="SUPFAM" id="SSF53244">
    <property type="entry name" value="MurD-like peptide ligases, peptide-binding domain"/>
    <property type="match status" value="1"/>
</dbReference>
<dbReference type="GO" id="GO:0051301">
    <property type="term" value="P:cell division"/>
    <property type="evidence" value="ECO:0007669"/>
    <property type="project" value="UniProtKB-KW"/>
</dbReference>
<dbReference type="AlphaFoldDB" id="A0A1G2PGC5"/>
<evidence type="ECO:0000313" key="12">
    <source>
        <dbReference type="EMBL" id="OHA46642.1"/>
    </source>
</evidence>
<dbReference type="Proteomes" id="UP000178869">
    <property type="component" value="Unassembled WGS sequence"/>
</dbReference>
<evidence type="ECO:0000256" key="1">
    <source>
        <dbReference type="ARBA" id="ARBA00005898"/>
    </source>
</evidence>
<dbReference type="PANTHER" id="PTHR23135:SF4">
    <property type="entry name" value="UDP-N-ACETYLMURAMOYL-L-ALANYL-D-GLUTAMATE--2,6-DIAMINOPIMELATE LIGASE MURE HOMOLOG, CHLOROPLASTIC"/>
    <property type="match status" value="1"/>
</dbReference>
<dbReference type="Pfam" id="PF08245">
    <property type="entry name" value="Mur_ligase_M"/>
    <property type="match status" value="1"/>
</dbReference>
<comment type="subcellular location">
    <subcellularLocation>
        <location evidence="9">Cytoplasm</location>
    </subcellularLocation>
</comment>
<keyword evidence="3" id="KW-0436">Ligase</keyword>
<dbReference type="InterPro" id="IPR018109">
    <property type="entry name" value="Folylpolyglutamate_synth_CS"/>
</dbReference>
<dbReference type="SUPFAM" id="SSF53623">
    <property type="entry name" value="MurD-like peptide ligases, catalytic domain"/>
    <property type="match status" value="1"/>
</dbReference>
<dbReference type="InterPro" id="IPR036615">
    <property type="entry name" value="Mur_ligase_C_dom_sf"/>
</dbReference>
<keyword evidence="2" id="KW-0963">Cytoplasm</keyword>
<dbReference type="Gene3D" id="3.40.1190.10">
    <property type="entry name" value="Mur-like, catalytic domain"/>
    <property type="match status" value="1"/>
</dbReference>
<sequence length="434" mass="47831">MRGVLRKLIPEIVINKYHYLLAMSGAIFFRFPSRKLKVIGVTGTNGKSTVVYLLAKMLTAAGYKVASSSSIEFQIGDKVWPNEFKMTMPGRAFLQSFLAKAVKAGCTHVVIEVTSEGLVQNRHAFVDFDTAIFTNLSPEHIERHGGYVKYREAKGVLFRALAKSNKKIKTSIINLADPKAQYFLSFGADRIFVYRKHDQEPRAAIPQAAQEVISQNEQVNASGIDFNIATTKYQSSLRGDLNIENMLAVISAGISEGLSLDSMAKILQEIKEIPGRLEQIPNKKGINVFVDYAHTPAALESVYQALGANSVLICVLGAAGGGRDKWKRPEMGKIAVRYCQKIILTNEDPYDEDPVKIIAEIEAGLKESNFKKENYEIMIDRKAAIVKAISIARSGETVIITGKGSESLMAVAAGKKISWDDRQIAVKALREADK</sequence>
<dbReference type="GO" id="GO:0071555">
    <property type="term" value="P:cell wall organization"/>
    <property type="evidence" value="ECO:0007669"/>
    <property type="project" value="UniProtKB-KW"/>
</dbReference>
<feature type="domain" description="Mur ligase C-terminal" evidence="10">
    <location>
        <begin position="275"/>
        <end position="404"/>
    </location>
</feature>
<dbReference type="NCBIfam" id="TIGR01085">
    <property type="entry name" value="murE"/>
    <property type="match status" value="1"/>
</dbReference>
<evidence type="ECO:0000256" key="9">
    <source>
        <dbReference type="RuleBase" id="RU004135"/>
    </source>
</evidence>
<proteinExistence type="inferred from homology"/>
<dbReference type="GO" id="GO:0005524">
    <property type="term" value="F:ATP binding"/>
    <property type="evidence" value="ECO:0007669"/>
    <property type="project" value="UniProtKB-KW"/>
</dbReference>
<dbReference type="EMBL" id="MHSR01000013">
    <property type="protein sequence ID" value="OHA46642.1"/>
    <property type="molecule type" value="Genomic_DNA"/>
</dbReference>
<keyword evidence="9" id="KW-0131">Cell cycle</keyword>
<name>A0A1G2PGC5_9BACT</name>
<keyword evidence="8 9" id="KW-0961">Cell wall biogenesis/degradation</keyword>
<dbReference type="InterPro" id="IPR005761">
    <property type="entry name" value="UDP-N-AcMur-Glu-dNH2Pim_ligase"/>
</dbReference>
<keyword evidence="4" id="KW-0547">Nucleotide-binding</keyword>
<evidence type="ECO:0000256" key="8">
    <source>
        <dbReference type="ARBA" id="ARBA00023316"/>
    </source>
</evidence>
<comment type="similarity">
    <text evidence="1">Belongs to the MurCDEF family. MurE subfamily.</text>
</comment>
<dbReference type="InterPro" id="IPR004101">
    <property type="entry name" value="Mur_ligase_C"/>
</dbReference>
<evidence type="ECO:0000256" key="5">
    <source>
        <dbReference type="ARBA" id="ARBA00022840"/>
    </source>
</evidence>
<dbReference type="GO" id="GO:0005737">
    <property type="term" value="C:cytoplasm"/>
    <property type="evidence" value="ECO:0007669"/>
    <property type="project" value="UniProtKB-SubCell"/>
</dbReference>
<dbReference type="GO" id="GO:0009252">
    <property type="term" value="P:peptidoglycan biosynthetic process"/>
    <property type="evidence" value="ECO:0007669"/>
    <property type="project" value="UniProtKB-UniPathway"/>
</dbReference>
<dbReference type="InterPro" id="IPR036565">
    <property type="entry name" value="Mur-like_cat_sf"/>
</dbReference>
<keyword evidence="5" id="KW-0067">ATP-binding</keyword>
<dbReference type="PROSITE" id="PS01011">
    <property type="entry name" value="FOLYLPOLYGLU_SYNT_1"/>
    <property type="match status" value="1"/>
</dbReference>
<dbReference type="PANTHER" id="PTHR23135">
    <property type="entry name" value="MUR LIGASE FAMILY MEMBER"/>
    <property type="match status" value="1"/>
</dbReference>
<dbReference type="Gene3D" id="3.90.190.20">
    <property type="entry name" value="Mur ligase, C-terminal domain"/>
    <property type="match status" value="1"/>
</dbReference>
<dbReference type="Pfam" id="PF02875">
    <property type="entry name" value="Mur_ligase_C"/>
    <property type="match status" value="1"/>
</dbReference>
<comment type="pathway">
    <text evidence="9">Cell wall biogenesis; peptidoglycan biosynthesis.</text>
</comment>
<comment type="caution">
    <text evidence="12">The sequence shown here is derived from an EMBL/GenBank/DDBJ whole genome shotgun (WGS) entry which is preliminary data.</text>
</comment>
<evidence type="ECO:0000256" key="3">
    <source>
        <dbReference type="ARBA" id="ARBA00022598"/>
    </source>
</evidence>
<reference evidence="12 13" key="1">
    <citation type="journal article" date="2016" name="Nat. Commun.">
        <title>Thousands of microbial genomes shed light on interconnected biogeochemical processes in an aquifer system.</title>
        <authorList>
            <person name="Anantharaman K."/>
            <person name="Brown C.T."/>
            <person name="Hug L.A."/>
            <person name="Sharon I."/>
            <person name="Castelle C.J."/>
            <person name="Probst A.J."/>
            <person name="Thomas B.C."/>
            <person name="Singh A."/>
            <person name="Wilkins M.J."/>
            <person name="Karaoz U."/>
            <person name="Brodie E.L."/>
            <person name="Williams K.H."/>
            <person name="Hubbard S.S."/>
            <person name="Banfield J.F."/>
        </authorList>
    </citation>
    <scope>NUCLEOTIDE SEQUENCE [LARGE SCALE GENOMIC DNA]</scope>
</reference>
<evidence type="ECO:0000256" key="7">
    <source>
        <dbReference type="ARBA" id="ARBA00022984"/>
    </source>
</evidence>
<keyword evidence="9" id="KW-0132">Cell division</keyword>
<feature type="domain" description="Mur ligase central" evidence="11">
    <location>
        <begin position="41"/>
        <end position="252"/>
    </location>
</feature>
<evidence type="ECO:0000259" key="10">
    <source>
        <dbReference type="Pfam" id="PF02875"/>
    </source>
</evidence>